<feature type="transmembrane region" description="Helical" evidence="2">
    <location>
        <begin position="80"/>
        <end position="99"/>
    </location>
</feature>
<keyword evidence="2" id="KW-0812">Transmembrane</keyword>
<keyword evidence="1" id="KW-0175">Coiled coil</keyword>
<keyword evidence="2" id="KW-1133">Transmembrane helix</keyword>
<protein>
    <recommendedName>
        <fullName evidence="5">DUF1640 domain-containing protein</fullName>
    </recommendedName>
</protein>
<proteinExistence type="predicted"/>
<evidence type="ECO:0000256" key="2">
    <source>
        <dbReference type="SAM" id="Phobius"/>
    </source>
</evidence>
<keyword evidence="4" id="KW-1185">Reference proteome</keyword>
<dbReference type="Proteomes" id="UP000700059">
    <property type="component" value="Unassembled WGS sequence"/>
</dbReference>
<evidence type="ECO:0000313" key="3">
    <source>
        <dbReference type="EMBL" id="MBX7491242.1"/>
    </source>
</evidence>
<accession>A0ABS7JPC0</accession>
<gene>
    <name evidence="3" type="ORF">K4G57_07195</name>
</gene>
<keyword evidence="2" id="KW-0472">Membrane</keyword>
<dbReference type="RefSeq" id="WP_221532520.1">
    <property type="nucleotide sequence ID" value="NZ_JAIGYP010000010.1"/>
</dbReference>
<reference evidence="3 4" key="1">
    <citation type="submission" date="2021-08" db="EMBL/GenBank/DDBJ databases">
        <title>Helicobacter spp. isolated from feces of Anatolian Ground Squirrel (Spermophilus xanthoprymnus) in Turkey.</title>
        <authorList>
            <person name="Aydin F."/>
            <person name="Abay S."/>
            <person name="Kayman T."/>
            <person name="Karakaya E."/>
            <person name="Saticioglu I.B."/>
        </authorList>
    </citation>
    <scope>NUCLEOTIDE SEQUENCE [LARGE SCALE GENOMIC DNA]</scope>
    <source>
        <strain evidence="3 4">Faydin-H70</strain>
    </source>
</reference>
<evidence type="ECO:0008006" key="5">
    <source>
        <dbReference type="Google" id="ProtNLM"/>
    </source>
</evidence>
<organism evidence="3 4">
    <name type="scientific">Helicobacter turcicus</name>
    <dbReference type="NCBI Taxonomy" id="2867412"/>
    <lineage>
        <taxon>Bacteria</taxon>
        <taxon>Pseudomonadati</taxon>
        <taxon>Campylobacterota</taxon>
        <taxon>Epsilonproteobacteria</taxon>
        <taxon>Campylobacterales</taxon>
        <taxon>Helicobacteraceae</taxon>
        <taxon>Helicobacter</taxon>
    </lineage>
</organism>
<evidence type="ECO:0000313" key="4">
    <source>
        <dbReference type="Proteomes" id="UP000700059"/>
    </source>
</evidence>
<dbReference type="EMBL" id="JAIGYQ010000010">
    <property type="protein sequence ID" value="MBX7491242.1"/>
    <property type="molecule type" value="Genomic_DNA"/>
</dbReference>
<evidence type="ECO:0000256" key="1">
    <source>
        <dbReference type="SAM" id="Coils"/>
    </source>
</evidence>
<feature type="coiled-coil region" evidence="1">
    <location>
        <begin position="31"/>
        <end position="66"/>
    </location>
</feature>
<name>A0ABS7JPC0_9HELI</name>
<sequence>MQTSLRLSSNTIVLIDNFINKHFSNKSNEQIQELKKEAIEIVNSIAEESAKDKESLKEQLATKEDIILTRKEISDSKYDLLKWLVTAQLAIAGLLLALIKLI</sequence>
<comment type="caution">
    <text evidence="3">The sequence shown here is derived from an EMBL/GenBank/DDBJ whole genome shotgun (WGS) entry which is preliminary data.</text>
</comment>